<dbReference type="InterPro" id="IPR004993">
    <property type="entry name" value="GH3"/>
</dbReference>
<evidence type="ECO:0000259" key="1">
    <source>
        <dbReference type="Pfam" id="PF23571"/>
    </source>
</evidence>
<name>A0ABU1EQT8_9FLAO</name>
<dbReference type="EMBL" id="JAVJIU010000003">
    <property type="protein sequence ID" value="MDR5590749.1"/>
    <property type="molecule type" value="Genomic_DNA"/>
</dbReference>
<accession>A0ABU1EQT8</accession>
<evidence type="ECO:0000259" key="2">
    <source>
        <dbReference type="Pfam" id="PF23572"/>
    </source>
</evidence>
<dbReference type="RefSeq" id="WP_309561625.1">
    <property type="nucleotide sequence ID" value="NZ_JAVJIU010000003.1"/>
</dbReference>
<dbReference type="Pfam" id="PF23571">
    <property type="entry name" value="GH3_M"/>
    <property type="match status" value="1"/>
</dbReference>
<organism evidence="3 4">
    <name type="scientific">Christiangramia sediminicola</name>
    <dbReference type="NCBI Taxonomy" id="3073267"/>
    <lineage>
        <taxon>Bacteria</taxon>
        <taxon>Pseudomonadati</taxon>
        <taxon>Bacteroidota</taxon>
        <taxon>Flavobacteriia</taxon>
        <taxon>Flavobacteriales</taxon>
        <taxon>Flavobacteriaceae</taxon>
        <taxon>Christiangramia</taxon>
    </lineage>
</organism>
<proteinExistence type="predicted"/>
<sequence length="512" mass="58761">MAIFGSIIKSLIDLKESFTTEGEAEKNQEEVLKELLRKAKDTAFGKHYNFEEILESDNIQQEFTRRVPYFDYNKIDKEWWHKYHDGEENVTWPGRPPYFALSSGTTGKSSKRIPVTDEMLESIRNAGIKQVSALSNFDLPPDFFEKDIMMLGSSTDLQKEGDHEEGEISGISASNIPFWFKGYYKPGEEISKIDEWDDRVQKIAETAKDWDIGALSGIPSWMELMLKKVIEYHNLNNIHEIWPNLQVYTSGGVAFEPYEKSFKALLGKPVQVIDTYLASEGFLALQNRPDTSSMKLILDNGVYFEFVPFKPDYIKEDGSLTEDAPVVTLAEVEEDVDYVLLISTVSGAWRYLIGDTIKFTDKEKNEIRITGRTKFFLNVVGSQLSVNKMNDAVQELENQFDIKIPEFVVAAKRSEEDNEYYHYWYLGTEDNADNDKLAEALDNALKNANKNYKVARGKALHGVKVTTIDPNMFHEWNARNKKKGGQVKMEKVMNEEKLQDWQEFLKEQGAIN</sequence>
<comment type="caution">
    <text evidence="3">The sequence shown here is derived from an EMBL/GenBank/DDBJ whole genome shotgun (WGS) entry which is preliminary data.</text>
</comment>
<dbReference type="Pfam" id="PF23572">
    <property type="entry name" value="GH3_C"/>
    <property type="match status" value="1"/>
</dbReference>
<dbReference type="PANTHER" id="PTHR31901:SF9">
    <property type="entry name" value="GH3 DOMAIN-CONTAINING PROTEIN"/>
    <property type="match status" value="1"/>
</dbReference>
<dbReference type="PANTHER" id="PTHR31901">
    <property type="entry name" value="GH3 DOMAIN-CONTAINING PROTEIN"/>
    <property type="match status" value="1"/>
</dbReference>
<gene>
    <name evidence="3" type="ORF">RE431_08855</name>
</gene>
<dbReference type="Gene3D" id="3.40.50.12780">
    <property type="entry name" value="N-terminal domain of ligase-like"/>
    <property type="match status" value="1"/>
</dbReference>
<dbReference type="Pfam" id="PF03321">
    <property type="entry name" value="GH3"/>
    <property type="match status" value="1"/>
</dbReference>
<dbReference type="InterPro" id="IPR055378">
    <property type="entry name" value="GH3_C"/>
</dbReference>
<dbReference type="InterPro" id="IPR055377">
    <property type="entry name" value="GH3_M"/>
</dbReference>
<evidence type="ECO:0000313" key="3">
    <source>
        <dbReference type="EMBL" id="MDR5590749.1"/>
    </source>
</evidence>
<dbReference type="Proteomes" id="UP001257234">
    <property type="component" value="Unassembled WGS sequence"/>
</dbReference>
<feature type="domain" description="GH3 middle" evidence="1">
    <location>
        <begin position="296"/>
        <end position="362"/>
    </location>
</feature>
<dbReference type="InterPro" id="IPR042099">
    <property type="entry name" value="ANL_N_sf"/>
</dbReference>
<feature type="domain" description="GH3 C-terminal" evidence="2">
    <location>
        <begin position="390"/>
        <end position="496"/>
    </location>
</feature>
<evidence type="ECO:0000313" key="4">
    <source>
        <dbReference type="Proteomes" id="UP001257234"/>
    </source>
</evidence>
<reference evidence="4" key="1">
    <citation type="submission" date="2023-07" db="EMBL/GenBank/DDBJ databases">
        <title>Christiangramia sp. SM2212., a novel bacterium of the family Flavobacteriaceae isolated from the sea sediment.</title>
        <authorList>
            <person name="Wang J."/>
            <person name="Zhang X."/>
        </authorList>
    </citation>
    <scope>NUCLEOTIDE SEQUENCE [LARGE SCALE GENOMIC DNA]</scope>
    <source>
        <strain evidence="4">SM2212</strain>
    </source>
</reference>
<protein>
    <submittedName>
        <fullName evidence="3">GH3 auxin-responsive promoter family protein</fullName>
    </submittedName>
</protein>
<keyword evidence="4" id="KW-1185">Reference proteome</keyword>